<dbReference type="GO" id="GO:0015344">
    <property type="term" value="F:siderophore uptake transmembrane transporter activity"/>
    <property type="evidence" value="ECO:0007669"/>
    <property type="project" value="TreeGrafter"/>
</dbReference>
<dbReference type="STRING" id="28116.Bovatus_02374"/>
<dbReference type="Gene3D" id="2.170.130.10">
    <property type="entry name" value="TonB-dependent receptor, plug domain"/>
    <property type="match status" value="1"/>
</dbReference>
<evidence type="ECO:0000256" key="3">
    <source>
        <dbReference type="ARBA" id="ARBA00022452"/>
    </source>
</evidence>
<evidence type="ECO:0000313" key="19">
    <source>
        <dbReference type="Proteomes" id="UP000435985"/>
    </source>
</evidence>
<name>A0A139L0C0_BACOV</name>
<protein>
    <submittedName>
        <fullName evidence="17">TonB-dependent receptor</fullName>
    </submittedName>
</protein>
<comment type="similarity">
    <text evidence="12 13">Belongs to the TonB-dependent receptor family.</text>
</comment>
<gene>
    <name evidence="17" type="ORF">F3B98_05090</name>
    <name evidence="18" type="ORF">PO382_23465</name>
</gene>
<evidence type="ECO:0000313" key="17">
    <source>
        <dbReference type="EMBL" id="KAA4665625.1"/>
    </source>
</evidence>
<reference evidence="17 19" key="1">
    <citation type="journal article" date="2019" name="Nat. Med.">
        <title>A library of human gut bacterial isolates paired with longitudinal multiomics data enables mechanistic microbiome research.</title>
        <authorList>
            <person name="Poyet M."/>
            <person name="Groussin M."/>
            <person name="Gibbons S.M."/>
            <person name="Avila-Pacheco J."/>
            <person name="Jiang X."/>
            <person name="Kearney S.M."/>
            <person name="Perrotta A.R."/>
            <person name="Berdy B."/>
            <person name="Zhao S."/>
            <person name="Lieberman T.D."/>
            <person name="Swanson P.K."/>
            <person name="Smith M."/>
            <person name="Roesemann S."/>
            <person name="Alexander J.E."/>
            <person name="Rich S.A."/>
            <person name="Livny J."/>
            <person name="Vlamakis H."/>
            <person name="Clish C."/>
            <person name="Bullock K."/>
            <person name="Deik A."/>
            <person name="Scott J."/>
            <person name="Pierce K.A."/>
            <person name="Xavier R.J."/>
            <person name="Alm E.J."/>
        </authorList>
    </citation>
    <scope>NUCLEOTIDE SEQUENCE [LARGE SCALE GENOMIC DNA]</scope>
    <source>
        <strain evidence="17 19">BIOML-A14</strain>
    </source>
</reference>
<evidence type="ECO:0000256" key="10">
    <source>
        <dbReference type="ARBA" id="ARBA00023136"/>
    </source>
</evidence>
<comment type="caution">
    <text evidence="17">The sequence shown here is derived from an EMBL/GenBank/DDBJ whole genome shotgun (WGS) entry which is preliminary data.</text>
</comment>
<dbReference type="PROSITE" id="PS52016">
    <property type="entry name" value="TONB_DEPENDENT_REC_3"/>
    <property type="match status" value="1"/>
</dbReference>
<dbReference type="Pfam" id="PF00593">
    <property type="entry name" value="TonB_dep_Rec_b-barrel"/>
    <property type="match status" value="1"/>
</dbReference>
<dbReference type="Pfam" id="PF07715">
    <property type="entry name" value="Plug"/>
    <property type="match status" value="1"/>
</dbReference>
<evidence type="ECO:0000256" key="14">
    <source>
        <dbReference type="SAM" id="SignalP"/>
    </source>
</evidence>
<evidence type="ECO:0000256" key="6">
    <source>
        <dbReference type="ARBA" id="ARBA00022729"/>
    </source>
</evidence>
<dbReference type="EMBL" id="JAQNZF010000047">
    <property type="protein sequence ID" value="MDC2745162.1"/>
    <property type="molecule type" value="Genomic_DNA"/>
</dbReference>
<evidence type="ECO:0000259" key="16">
    <source>
        <dbReference type="Pfam" id="PF07715"/>
    </source>
</evidence>
<evidence type="ECO:0000256" key="9">
    <source>
        <dbReference type="ARBA" id="ARBA00023077"/>
    </source>
</evidence>
<dbReference type="InterPro" id="IPR012910">
    <property type="entry name" value="Plug_dom"/>
</dbReference>
<feature type="chain" id="PRO_5042681870" evidence="14">
    <location>
        <begin position="21"/>
        <end position="749"/>
    </location>
</feature>
<dbReference type="Proteomes" id="UP000435985">
    <property type="component" value="Unassembled WGS sequence"/>
</dbReference>
<sequence length="749" mass="84557">MKRIVWMAVALLGAGITVHAQTSAKDSMRVVNLQEVQVVSTRATAKTPVAFTNIGKAELKKVNFGQDIPYLLSMTPSTLTTSDAGAGIGYTTLRVRGTDGTRINITVNGIPMNDAESHNLFWVNMPDFSSSVKDMQVQRGAGTSTNGAGAFGASVNMQTEGASMKPYAEFNGSYGSFNTHKETVKVGTGLLNNHWTFDARLSNIGTDGYIDRASVDLNSYYLQGGYFAENTSVKLIAFAGKEKTYHAWGYATKEQMEKFGRRYNPCGEMYTDANGKKYYYDDQTDNYLQKNYQLLFNHTFSTAWNLNVALHYTKGDGYYEEYKDGRYLIEYGLKSFTIDGTEVSKSDLVRQKKMDNKFGGGVFSLNYTANRLSASLGGGLNQYRGNNFGRVPWVKNYVGSLSPDHEYYRNKSKKTDGNIYLKANYDLTRGLSAYADLQYRHINYTIDGNNDKYDWSKNALRPLAVDKKFDFFNPKVGLNWNITSNHRVYSSFSVAQKEPTRNNYTDGDPDSYPKAEKLLDYEAGYTFANQWLTAGANFYYMDYTDQLVLTGALNDIGEALTENVPDSYRMGIEIMLGIKPCKWFQWDINATWSKNRIQDFVESLPGYHYNDDGSSTSLPTIQIKHKDTHIAFSPDFLLNNRFSFNYKGFEAALQSQFVSKQYMTNAEVEELTLDKYFVSNLNLAYSFRPKKVLKEVTIGFTVYNLFNEKYENNGWASSDYTDTLENRGNYAGYAAQAGTNVMGHVSFRF</sequence>
<keyword evidence="5 12" id="KW-0812">Transmembrane</keyword>
<evidence type="ECO:0000256" key="13">
    <source>
        <dbReference type="RuleBase" id="RU003357"/>
    </source>
</evidence>
<dbReference type="RefSeq" id="WP_032855861.1">
    <property type="nucleotide sequence ID" value="NZ_CAXTIO010000019.1"/>
</dbReference>
<feature type="domain" description="TonB-dependent receptor-like beta-barrel" evidence="15">
    <location>
        <begin position="270"/>
        <end position="705"/>
    </location>
</feature>
<keyword evidence="11 12" id="KW-0998">Cell outer membrane</keyword>
<keyword evidence="7" id="KW-0408">Iron</keyword>
<dbReference type="SUPFAM" id="SSF56935">
    <property type="entry name" value="Porins"/>
    <property type="match status" value="1"/>
</dbReference>
<dbReference type="InterPro" id="IPR000531">
    <property type="entry name" value="Beta-barrel_TonB"/>
</dbReference>
<feature type="signal peptide" evidence="14">
    <location>
        <begin position="1"/>
        <end position="20"/>
    </location>
</feature>
<accession>A0A139L0C0</accession>
<evidence type="ECO:0000313" key="18">
    <source>
        <dbReference type="EMBL" id="MDC2745162.1"/>
    </source>
</evidence>
<keyword evidence="3 12" id="KW-1134">Transmembrane beta strand</keyword>
<dbReference type="InterPro" id="IPR037066">
    <property type="entry name" value="Plug_dom_sf"/>
</dbReference>
<keyword evidence="9 13" id="KW-0798">TonB box</keyword>
<evidence type="ECO:0000256" key="2">
    <source>
        <dbReference type="ARBA" id="ARBA00022448"/>
    </source>
</evidence>
<feature type="domain" description="TonB-dependent receptor plug" evidence="16">
    <location>
        <begin position="45"/>
        <end position="153"/>
    </location>
</feature>
<proteinExistence type="inferred from homology"/>
<dbReference type="PANTHER" id="PTHR32552:SF68">
    <property type="entry name" value="FERRICHROME OUTER MEMBRANE TRANSPORTER_PHAGE RECEPTOR"/>
    <property type="match status" value="1"/>
</dbReference>
<keyword evidence="10 12" id="KW-0472">Membrane</keyword>
<dbReference type="GO" id="GO:0009279">
    <property type="term" value="C:cell outer membrane"/>
    <property type="evidence" value="ECO:0007669"/>
    <property type="project" value="UniProtKB-SubCell"/>
</dbReference>
<dbReference type="Proteomes" id="UP001219389">
    <property type="component" value="Unassembled WGS sequence"/>
</dbReference>
<keyword evidence="6 14" id="KW-0732">Signal</keyword>
<evidence type="ECO:0000256" key="4">
    <source>
        <dbReference type="ARBA" id="ARBA00022496"/>
    </source>
</evidence>
<keyword evidence="17" id="KW-0675">Receptor</keyword>
<evidence type="ECO:0000256" key="12">
    <source>
        <dbReference type="PROSITE-ProRule" id="PRU01360"/>
    </source>
</evidence>
<evidence type="ECO:0000256" key="7">
    <source>
        <dbReference type="ARBA" id="ARBA00023004"/>
    </source>
</evidence>
<dbReference type="Gene3D" id="2.40.170.20">
    <property type="entry name" value="TonB-dependent receptor, beta-barrel domain"/>
    <property type="match status" value="1"/>
</dbReference>
<evidence type="ECO:0000256" key="8">
    <source>
        <dbReference type="ARBA" id="ARBA00023065"/>
    </source>
</evidence>
<dbReference type="EMBL" id="VWFO01000005">
    <property type="protein sequence ID" value="KAA4665625.1"/>
    <property type="molecule type" value="Genomic_DNA"/>
</dbReference>
<keyword evidence="8" id="KW-0406">Ion transport</keyword>
<comment type="subcellular location">
    <subcellularLocation>
        <location evidence="1 12">Cell outer membrane</location>
        <topology evidence="1 12">Multi-pass membrane protein</topology>
    </subcellularLocation>
</comment>
<evidence type="ECO:0000256" key="5">
    <source>
        <dbReference type="ARBA" id="ARBA00022692"/>
    </source>
</evidence>
<dbReference type="InterPro" id="IPR036942">
    <property type="entry name" value="Beta-barrel_TonB_sf"/>
</dbReference>
<evidence type="ECO:0000256" key="1">
    <source>
        <dbReference type="ARBA" id="ARBA00004571"/>
    </source>
</evidence>
<evidence type="ECO:0000259" key="15">
    <source>
        <dbReference type="Pfam" id="PF00593"/>
    </source>
</evidence>
<reference evidence="18" key="2">
    <citation type="submission" date="2022-10" db="EMBL/GenBank/DDBJ databases">
        <title>Human gut microbiome strain richness.</title>
        <authorList>
            <person name="Chen-Liaw A."/>
        </authorList>
    </citation>
    <scope>NUCLEOTIDE SEQUENCE</scope>
    <source>
        <strain evidence="18">BSD2780120875st1_E1_BSD2780120875_150330</strain>
    </source>
</reference>
<dbReference type="AlphaFoldDB" id="A0A139L0C0"/>
<keyword evidence="4" id="KW-0410">Iron transport</keyword>
<evidence type="ECO:0000256" key="11">
    <source>
        <dbReference type="ARBA" id="ARBA00023237"/>
    </source>
</evidence>
<organism evidence="17 19">
    <name type="scientific">Bacteroides ovatus</name>
    <dbReference type="NCBI Taxonomy" id="28116"/>
    <lineage>
        <taxon>Bacteria</taxon>
        <taxon>Pseudomonadati</taxon>
        <taxon>Bacteroidota</taxon>
        <taxon>Bacteroidia</taxon>
        <taxon>Bacteroidales</taxon>
        <taxon>Bacteroidaceae</taxon>
        <taxon>Bacteroides</taxon>
    </lineage>
</organism>
<dbReference type="PANTHER" id="PTHR32552">
    <property type="entry name" value="FERRICHROME IRON RECEPTOR-RELATED"/>
    <property type="match status" value="1"/>
</dbReference>
<dbReference type="InterPro" id="IPR039426">
    <property type="entry name" value="TonB-dep_rcpt-like"/>
</dbReference>
<keyword evidence="2 12" id="KW-0813">Transport</keyword>